<evidence type="ECO:0000313" key="10">
    <source>
        <dbReference type="Proteomes" id="UP000007796"/>
    </source>
</evidence>
<dbReference type="OrthoDB" id="3687641at2759"/>
<dbReference type="Proteomes" id="UP000007796">
    <property type="component" value="Unassembled WGS sequence"/>
</dbReference>
<dbReference type="InParanoid" id="F0XQU7"/>
<dbReference type="InterPro" id="IPR021765">
    <property type="entry name" value="UstYa-like"/>
</dbReference>
<keyword evidence="2 8" id="KW-0812">Transmembrane</keyword>
<gene>
    <name evidence="9" type="ORF">CMQ_265</name>
</gene>
<dbReference type="GO" id="GO:0016020">
    <property type="term" value="C:membrane"/>
    <property type="evidence" value="ECO:0007669"/>
    <property type="project" value="UniProtKB-SubCell"/>
</dbReference>
<reference evidence="9 10" key="1">
    <citation type="journal article" date="2011" name="Proc. Natl. Acad. Sci. U.S.A.">
        <title>Genome and transcriptome analyses of the mountain pine beetle-fungal symbiont Grosmannia clavigera, a lodgepole pine pathogen.</title>
        <authorList>
            <person name="DiGuistini S."/>
            <person name="Wang Y."/>
            <person name="Liao N.Y."/>
            <person name="Taylor G."/>
            <person name="Tanguay P."/>
            <person name="Feau N."/>
            <person name="Henrissat B."/>
            <person name="Chan S.K."/>
            <person name="Hesse-Orce U."/>
            <person name="Alamouti S.M."/>
            <person name="Tsui C.K.M."/>
            <person name="Docking R.T."/>
            <person name="Levasseur A."/>
            <person name="Haridas S."/>
            <person name="Robertson G."/>
            <person name="Birol I."/>
            <person name="Holt R.A."/>
            <person name="Marra M.A."/>
            <person name="Hamelin R.C."/>
            <person name="Hirst M."/>
            <person name="Jones S.J.M."/>
            <person name="Bohlmann J."/>
            <person name="Breuil C."/>
        </authorList>
    </citation>
    <scope>NUCLEOTIDE SEQUENCE [LARGE SCALE GENOMIC DNA]</scope>
    <source>
        <strain evidence="10">kw1407 / UAMH 11150</strain>
    </source>
</reference>
<keyword evidence="3 8" id="KW-1133">Transmembrane helix</keyword>
<keyword evidence="4" id="KW-0843">Virulence</keyword>
<proteinExistence type="inferred from homology"/>
<sequence length="239" mass="27216">MRGSSNRYTKGLLQDDFLDEEEELLSAWLNTSQKWRKYWSTSRSSIVVTGALATSNLVALLVILHLLAVRPLCDLPLNEPPQRVTPSLAHLVRKPVPEFINVTFFPDGSFFRQHNSKEADAKWDEYDGSKEAEQAGIDPARHAYVDRPDLGAVGYPVLPEAVHHMHCVSMLRKNLYYNINHTRQDCHPPTCESPELEEWRIFHVGMADRILTSLRSHSDFITQTTVLKRSAVVLNALRT</sequence>
<evidence type="ECO:0000313" key="9">
    <source>
        <dbReference type="EMBL" id="EFW99947.1"/>
    </source>
</evidence>
<evidence type="ECO:0000256" key="8">
    <source>
        <dbReference type="SAM" id="Phobius"/>
    </source>
</evidence>
<dbReference type="GeneID" id="25975662"/>
<evidence type="ECO:0000256" key="4">
    <source>
        <dbReference type="ARBA" id="ARBA00023026"/>
    </source>
</evidence>
<dbReference type="GO" id="GO:0043386">
    <property type="term" value="P:mycotoxin biosynthetic process"/>
    <property type="evidence" value="ECO:0007669"/>
    <property type="project" value="InterPro"/>
</dbReference>
<dbReference type="RefSeq" id="XP_014169362.1">
    <property type="nucleotide sequence ID" value="XM_014313887.1"/>
</dbReference>
<dbReference type="Pfam" id="PF11807">
    <property type="entry name" value="UstYa"/>
    <property type="match status" value="1"/>
</dbReference>
<dbReference type="EMBL" id="GL629807">
    <property type="protein sequence ID" value="EFW99947.1"/>
    <property type="molecule type" value="Genomic_DNA"/>
</dbReference>
<evidence type="ECO:0000256" key="7">
    <source>
        <dbReference type="ARBA" id="ARBA00035112"/>
    </source>
</evidence>
<protein>
    <submittedName>
        <fullName evidence="9">Uncharacterized protein</fullName>
    </submittedName>
</protein>
<evidence type="ECO:0000256" key="1">
    <source>
        <dbReference type="ARBA" id="ARBA00004167"/>
    </source>
</evidence>
<name>F0XQU7_GROCL</name>
<evidence type="ECO:0000256" key="6">
    <source>
        <dbReference type="ARBA" id="ARBA00023180"/>
    </source>
</evidence>
<accession>F0XQU7</accession>
<organism evidence="10">
    <name type="scientific">Grosmannia clavigera (strain kw1407 / UAMH 11150)</name>
    <name type="common">Blue stain fungus</name>
    <name type="synonym">Graphiocladiella clavigera</name>
    <dbReference type="NCBI Taxonomy" id="655863"/>
    <lineage>
        <taxon>Eukaryota</taxon>
        <taxon>Fungi</taxon>
        <taxon>Dikarya</taxon>
        <taxon>Ascomycota</taxon>
        <taxon>Pezizomycotina</taxon>
        <taxon>Sordariomycetes</taxon>
        <taxon>Sordariomycetidae</taxon>
        <taxon>Ophiostomatales</taxon>
        <taxon>Ophiostomataceae</taxon>
        <taxon>Leptographium</taxon>
    </lineage>
</organism>
<evidence type="ECO:0000256" key="5">
    <source>
        <dbReference type="ARBA" id="ARBA00023136"/>
    </source>
</evidence>
<keyword evidence="5 8" id="KW-0472">Membrane</keyword>
<evidence type="ECO:0000256" key="2">
    <source>
        <dbReference type="ARBA" id="ARBA00022692"/>
    </source>
</evidence>
<keyword evidence="6" id="KW-0325">Glycoprotein</keyword>
<feature type="transmembrane region" description="Helical" evidence="8">
    <location>
        <begin position="46"/>
        <end position="68"/>
    </location>
</feature>
<keyword evidence="10" id="KW-1185">Reference proteome</keyword>
<comment type="subcellular location">
    <subcellularLocation>
        <location evidence="1">Membrane</location>
        <topology evidence="1">Single-pass membrane protein</topology>
    </subcellularLocation>
</comment>
<dbReference type="AlphaFoldDB" id="F0XQU7"/>
<dbReference type="HOGENOM" id="CLU_1161248_0_0_1"/>
<evidence type="ECO:0000256" key="3">
    <source>
        <dbReference type="ARBA" id="ARBA00022989"/>
    </source>
</evidence>
<comment type="similarity">
    <text evidence="7">Belongs to the ustYa family.</text>
</comment>